<organism evidence="2">
    <name type="scientific">Amblyomma cajennense</name>
    <name type="common">Cayenne tick</name>
    <name type="synonym">Acarus cajennensis</name>
    <dbReference type="NCBI Taxonomy" id="34607"/>
    <lineage>
        <taxon>Eukaryota</taxon>
        <taxon>Metazoa</taxon>
        <taxon>Ecdysozoa</taxon>
        <taxon>Arthropoda</taxon>
        <taxon>Chelicerata</taxon>
        <taxon>Arachnida</taxon>
        <taxon>Acari</taxon>
        <taxon>Parasitiformes</taxon>
        <taxon>Ixodida</taxon>
        <taxon>Ixodoidea</taxon>
        <taxon>Ixodidae</taxon>
        <taxon>Amblyomminae</taxon>
        <taxon>Amblyomma</taxon>
    </lineage>
</organism>
<feature type="compositionally biased region" description="Basic and acidic residues" evidence="1">
    <location>
        <begin position="91"/>
        <end position="102"/>
    </location>
</feature>
<feature type="compositionally biased region" description="Low complexity" evidence="1">
    <location>
        <begin position="53"/>
        <end position="65"/>
    </location>
</feature>
<reference evidence="2" key="1">
    <citation type="submission" date="2014-03" db="EMBL/GenBank/DDBJ databases">
        <title>The sialotranscriptome of Amblyomma triste, Amblyomma parvum and Amblyomma cajennense ticks, uncovered by 454-based RNA-seq.</title>
        <authorList>
            <person name="Garcia G.R."/>
            <person name="Gardinassi L.G."/>
            <person name="Ribeiro J.M."/>
            <person name="Anatriello E."/>
            <person name="Ferreira B.R."/>
            <person name="Moreira H.N."/>
            <person name="Mafra C."/>
            <person name="Olegario M.M."/>
            <person name="Szabo P.J."/>
            <person name="Miranda-Santos I.K."/>
            <person name="Maruyama S.R."/>
        </authorList>
    </citation>
    <scope>NUCLEOTIDE SEQUENCE</scope>
    <source>
        <strain evidence="2">Uberlandia</strain>
        <tissue evidence="2">Salivary glands</tissue>
    </source>
</reference>
<dbReference type="EMBL" id="GBBK01000901">
    <property type="protein sequence ID" value="JAC23581.1"/>
    <property type="molecule type" value="mRNA"/>
</dbReference>
<feature type="compositionally biased region" description="Low complexity" evidence="1">
    <location>
        <begin position="1"/>
        <end position="15"/>
    </location>
</feature>
<dbReference type="AlphaFoldDB" id="A0A023FP93"/>
<feature type="compositionally biased region" description="Polar residues" evidence="1">
    <location>
        <begin position="222"/>
        <end position="244"/>
    </location>
</feature>
<sequence length="372" mass="38648">MASPSSTTTTTEKSSVLPPASTRQTEASEAIRKLSTASTPCTSKAFDDYMVMSGSESSAGTSSSGYQHSVTSPTNSEPPERKVSMPSNSRPRKEDVGKENHPSGRSSSYAGVARRSSTTQALREDNAVSSPPPPNGVSQVKTENEYVATEMTKKGVAFLSTSNGTVPKGKSGLHHHTGASAMASSLRPASPEGQLLGEYVNLDLSKTWQWTQPVKMPVASSVEASTPTTMSSANGSSSWSTYSKPPTEGAGVSRGAPLAVAESSYVQARGSMDASAAGVPPQIPPEANYENISLKGGAAEAPAERVLNYASLDLAPPSGEDGTPSAVQRSPRTTVVDPAAEEGPSFSYAEIDFTKSEGLRNVSGAVREGRLL</sequence>
<proteinExistence type="evidence at transcript level"/>
<feature type="compositionally biased region" description="Polar residues" evidence="1">
    <location>
        <begin position="103"/>
        <end position="121"/>
    </location>
</feature>
<feature type="compositionally biased region" description="Polar residues" evidence="1">
    <location>
        <begin position="66"/>
        <end position="77"/>
    </location>
</feature>
<feature type="region of interest" description="Disordered" evidence="1">
    <location>
        <begin position="313"/>
        <end position="341"/>
    </location>
</feature>
<feature type="region of interest" description="Disordered" evidence="1">
    <location>
        <begin position="1"/>
        <end position="145"/>
    </location>
</feature>
<feature type="region of interest" description="Disordered" evidence="1">
    <location>
        <begin position="221"/>
        <end position="255"/>
    </location>
</feature>
<accession>A0A023FP93</accession>
<evidence type="ECO:0000256" key="1">
    <source>
        <dbReference type="SAM" id="MobiDB-lite"/>
    </source>
</evidence>
<name>A0A023FP93_AMBCJ</name>
<evidence type="ECO:0000313" key="2">
    <source>
        <dbReference type="EMBL" id="JAC23581.1"/>
    </source>
</evidence>
<protein>
    <submittedName>
        <fullName evidence="2">Uncharacterized protein</fullName>
    </submittedName>
</protein>